<dbReference type="EMBL" id="HG996474">
    <property type="protein sequence ID" value="CAG1834888.1"/>
    <property type="molecule type" value="Genomic_DNA"/>
</dbReference>
<organism evidence="3 4">
    <name type="scientific">Musa acuminata subsp. malaccensis</name>
    <name type="common">Wild banana</name>
    <name type="synonym">Musa malaccensis</name>
    <dbReference type="NCBI Taxonomy" id="214687"/>
    <lineage>
        <taxon>Eukaryota</taxon>
        <taxon>Viridiplantae</taxon>
        <taxon>Streptophyta</taxon>
        <taxon>Embryophyta</taxon>
        <taxon>Tracheophyta</taxon>
        <taxon>Spermatophyta</taxon>
        <taxon>Magnoliopsida</taxon>
        <taxon>Liliopsida</taxon>
        <taxon>Zingiberales</taxon>
        <taxon>Musaceae</taxon>
        <taxon>Musa</taxon>
    </lineage>
</organism>
<dbReference type="AlphaFoldDB" id="A0A804KIH1"/>
<evidence type="ECO:0000256" key="1">
    <source>
        <dbReference type="SAM" id="Phobius"/>
    </source>
</evidence>
<sequence length="147" mass="16188">MAATPRVLDRLLVRRSYVIASQQPSPARSKQAVDLHGLCSAAQVATIRQLTGQIATEIGLQGSGGRSSCQWPVALDFRKQSRTPRKELSMEKGLVPLVLWIRRTKVTVNALFIFACFSCAIVLCHSEQIFVACINFGLSQFKIRGSI</sequence>
<gene>
    <name evidence="2" type="ORF">GSMUA_229930.1</name>
</gene>
<evidence type="ECO:0000313" key="4">
    <source>
        <dbReference type="Proteomes" id="UP000012960"/>
    </source>
</evidence>
<keyword evidence="1" id="KW-0472">Membrane</keyword>
<feature type="transmembrane region" description="Helical" evidence="1">
    <location>
        <begin position="106"/>
        <end position="123"/>
    </location>
</feature>
<dbReference type="EnsemblPlants" id="Ma09_t11470.1">
    <property type="protein sequence ID" value="Ma09_p11470.1"/>
    <property type="gene ID" value="Ma09_g11470"/>
</dbReference>
<name>A0A804KIH1_MUSAM</name>
<keyword evidence="4" id="KW-1185">Reference proteome</keyword>
<protein>
    <submittedName>
        <fullName evidence="2">(wild Malaysian banana) hypothetical protein</fullName>
    </submittedName>
</protein>
<dbReference type="InParanoid" id="A0A804KIH1"/>
<evidence type="ECO:0000313" key="3">
    <source>
        <dbReference type="EnsemblPlants" id="Ma09_p11470.1"/>
    </source>
</evidence>
<dbReference type="Proteomes" id="UP000012960">
    <property type="component" value="Unplaced"/>
</dbReference>
<reference evidence="2" key="1">
    <citation type="submission" date="2021-03" db="EMBL/GenBank/DDBJ databases">
        <authorList>
            <consortium name="Genoscope - CEA"/>
            <person name="William W."/>
        </authorList>
    </citation>
    <scope>NUCLEOTIDE SEQUENCE</scope>
    <source>
        <strain evidence="2">Doubled-haploid Pahang</strain>
    </source>
</reference>
<evidence type="ECO:0000313" key="2">
    <source>
        <dbReference type="EMBL" id="CAG1834888.1"/>
    </source>
</evidence>
<accession>A0A804KIH1</accession>
<reference evidence="3" key="2">
    <citation type="submission" date="2021-05" db="UniProtKB">
        <authorList>
            <consortium name="EnsemblPlants"/>
        </authorList>
    </citation>
    <scope>IDENTIFICATION</scope>
    <source>
        <strain evidence="3">subsp. malaccensis</strain>
    </source>
</reference>
<proteinExistence type="predicted"/>
<keyword evidence="1" id="KW-0812">Transmembrane</keyword>
<dbReference type="Gramene" id="Ma09_t11470.1">
    <property type="protein sequence ID" value="Ma09_p11470.1"/>
    <property type="gene ID" value="Ma09_g11470"/>
</dbReference>
<keyword evidence="1" id="KW-1133">Transmembrane helix</keyword>